<comment type="caution">
    <text evidence="3">The sequence shown here is derived from an EMBL/GenBank/DDBJ whole genome shotgun (WGS) entry which is preliminary data.</text>
</comment>
<reference evidence="3 4" key="1">
    <citation type="submission" date="2018-03" db="EMBL/GenBank/DDBJ databases">
        <title>Genomic Encyclopedia of Archaeal and Bacterial Type Strains, Phase II (KMG-II): from individual species to whole genera.</title>
        <authorList>
            <person name="Goeker M."/>
        </authorList>
    </citation>
    <scope>NUCLEOTIDE SEQUENCE [LARGE SCALE GENOMIC DNA]</scope>
    <source>
        <strain evidence="3 4">DSM 18107</strain>
    </source>
</reference>
<evidence type="ECO:0000313" key="3">
    <source>
        <dbReference type="EMBL" id="PSL26410.1"/>
    </source>
</evidence>
<dbReference type="RefSeq" id="WP_106604370.1">
    <property type="nucleotide sequence ID" value="NZ_PYGK01000011.1"/>
</dbReference>
<evidence type="ECO:0000313" key="4">
    <source>
        <dbReference type="Proteomes" id="UP000240978"/>
    </source>
</evidence>
<dbReference type="InterPro" id="IPR023393">
    <property type="entry name" value="START-like_dom_sf"/>
</dbReference>
<dbReference type="Gene3D" id="3.30.530.20">
    <property type="match status" value="1"/>
</dbReference>
<name>A0A2P8FXG2_9BACT</name>
<accession>A0A2P8FXG2</accession>
<proteinExistence type="inferred from homology"/>
<dbReference type="SUPFAM" id="SSF55961">
    <property type="entry name" value="Bet v1-like"/>
    <property type="match status" value="1"/>
</dbReference>
<dbReference type="Proteomes" id="UP000240978">
    <property type="component" value="Unassembled WGS sequence"/>
</dbReference>
<dbReference type="InterPro" id="IPR013538">
    <property type="entry name" value="ASHA1/2-like_C"/>
</dbReference>
<evidence type="ECO:0000259" key="2">
    <source>
        <dbReference type="Pfam" id="PF08327"/>
    </source>
</evidence>
<comment type="similarity">
    <text evidence="1">Belongs to the AHA1 family.</text>
</comment>
<sequence>MEKHEFKITINGPREKVWKTLWDDASYREWTSVFAPGSCAKTDWKKGSEVRFLDEKNDGMLSRIEENIPNEYMSIEHLGYVKNGVEDRESEEVKKWTGAHENYTLKSVGGHTELVVDMDIVDEYKDYFVNTWPKALEKVKELSEQH</sequence>
<organism evidence="3 4">
    <name type="scientific">Chitinophaga ginsengisoli</name>
    <dbReference type="NCBI Taxonomy" id="363837"/>
    <lineage>
        <taxon>Bacteria</taxon>
        <taxon>Pseudomonadati</taxon>
        <taxon>Bacteroidota</taxon>
        <taxon>Chitinophagia</taxon>
        <taxon>Chitinophagales</taxon>
        <taxon>Chitinophagaceae</taxon>
        <taxon>Chitinophaga</taxon>
    </lineage>
</organism>
<evidence type="ECO:0000256" key="1">
    <source>
        <dbReference type="ARBA" id="ARBA00006817"/>
    </source>
</evidence>
<dbReference type="EMBL" id="PYGK01000011">
    <property type="protein sequence ID" value="PSL26410.1"/>
    <property type="molecule type" value="Genomic_DNA"/>
</dbReference>
<dbReference type="Pfam" id="PF08327">
    <property type="entry name" value="AHSA1"/>
    <property type="match status" value="1"/>
</dbReference>
<gene>
    <name evidence="3" type="ORF">CLV42_111122</name>
</gene>
<keyword evidence="4" id="KW-1185">Reference proteome</keyword>
<dbReference type="OrthoDB" id="2355173at2"/>
<feature type="domain" description="Activator of Hsp90 ATPase homologue 1/2-like C-terminal" evidence="2">
    <location>
        <begin position="13"/>
        <end position="142"/>
    </location>
</feature>
<dbReference type="AlphaFoldDB" id="A0A2P8FXG2"/>
<protein>
    <submittedName>
        <fullName evidence="3">Activator of Hsp90 ATPase-like protein</fullName>
    </submittedName>
</protein>